<keyword evidence="3" id="KW-0813">Transport</keyword>
<evidence type="ECO:0000256" key="3">
    <source>
        <dbReference type="ARBA" id="ARBA00022448"/>
    </source>
</evidence>
<keyword evidence="4" id="KW-0539">Nucleus</keyword>
<evidence type="ECO:0000259" key="5">
    <source>
        <dbReference type="PROSITE" id="PS50166"/>
    </source>
</evidence>
<dbReference type="InterPro" id="IPR011989">
    <property type="entry name" value="ARM-like"/>
</dbReference>
<organism evidence="6 7">
    <name type="scientific">Lasiosphaeria ovina</name>
    <dbReference type="NCBI Taxonomy" id="92902"/>
    <lineage>
        <taxon>Eukaryota</taxon>
        <taxon>Fungi</taxon>
        <taxon>Dikarya</taxon>
        <taxon>Ascomycota</taxon>
        <taxon>Pezizomycotina</taxon>
        <taxon>Sordariomycetes</taxon>
        <taxon>Sordariomycetidae</taxon>
        <taxon>Sordariales</taxon>
        <taxon>Lasiosphaeriaceae</taxon>
        <taxon>Lasiosphaeria</taxon>
    </lineage>
</organism>
<dbReference type="Pfam" id="PF25758">
    <property type="entry name" value="TPR_IPO11"/>
    <property type="match status" value="1"/>
</dbReference>
<evidence type="ECO:0000256" key="1">
    <source>
        <dbReference type="ARBA" id="ARBA00004123"/>
    </source>
</evidence>
<comment type="caution">
    <text evidence="6">The sequence shown here is derived from an EMBL/GenBank/DDBJ whole genome shotgun (WGS) entry which is preliminary data.</text>
</comment>
<dbReference type="SMART" id="SM00913">
    <property type="entry name" value="IBN_N"/>
    <property type="match status" value="1"/>
</dbReference>
<dbReference type="GO" id="GO:0005829">
    <property type="term" value="C:cytosol"/>
    <property type="evidence" value="ECO:0007669"/>
    <property type="project" value="TreeGrafter"/>
</dbReference>
<accession>A0AAE0NK07</accession>
<gene>
    <name evidence="6" type="ORF">B0T24DRAFT_603089</name>
</gene>
<proteinExistence type="inferred from homology"/>
<evidence type="ECO:0000313" key="6">
    <source>
        <dbReference type="EMBL" id="KAK3382953.1"/>
    </source>
</evidence>
<dbReference type="SUPFAM" id="SSF48371">
    <property type="entry name" value="ARM repeat"/>
    <property type="match status" value="1"/>
</dbReference>
<dbReference type="GO" id="GO:0005635">
    <property type="term" value="C:nuclear envelope"/>
    <property type="evidence" value="ECO:0007669"/>
    <property type="project" value="TreeGrafter"/>
</dbReference>
<evidence type="ECO:0000313" key="7">
    <source>
        <dbReference type="Proteomes" id="UP001287356"/>
    </source>
</evidence>
<dbReference type="Proteomes" id="UP001287356">
    <property type="component" value="Unassembled WGS sequence"/>
</dbReference>
<keyword evidence="7" id="KW-1185">Reference proteome</keyword>
<dbReference type="EMBL" id="JAULSN010000001">
    <property type="protein sequence ID" value="KAK3382953.1"/>
    <property type="molecule type" value="Genomic_DNA"/>
</dbReference>
<dbReference type="GO" id="GO:0031267">
    <property type="term" value="F:small GTPase binding"/>
    <property type="evidence" value="ECO:0007669"/>
    <property type="project" value="InterPro"/>
</dbReference>
<comment type="subcellular location">
    <subcellularLocation>
        <location evidence="1">Nucleus</location>
    </subcellularLocation>
</comment>
<dbReference type="PROSITE" id="PS50166">
    <property type="entry name" value="IMPORTIN_B_NT"/>
    <property type="match status" value="1"/>
</dbReference>
<dbReference type="PANTHER" id="PTHR10997:SF7">
    <property type="entry name" value="IMPORTIN-11"/>
    <property type="match status" value="1"/>
</dbReference>
<dbReference type="InterPro" id="IPR016024">
    <property type="entry name" value="ARM-type_fold"/>
</dbReference>
<reference evidence="6" key="2">
    <citation type="submission" date="2023-06" db="EMBL/GenBank/DDBJ databases">
        <authorList>
            <consortium name="Lawrence Berkeley National Laboratory"/>
            <person name="Haridas S."/>
            <person name="Hensen N."/>
            <person name="Bonometti L."/>
            <person name="Westerberg I."/>
            <person name="Brannstrom I.O."/>
            <person name="Guillou S."/>
            <person name="Cros-Aarteil S."/>
            <person name="Calhoun S."/>
            <person name="Kuo A."/>
            <person name="Mondo S."/>
            <person name="Pangilinan J."/>
            <person name="Riley R."/>
            <person name="Labutti K."/>
            <person name="Andreopoulos B."/>
            <person name="Lipzen A."/>
            <person name="Chen C."/>
            <person name="Yanf M."/>
            <person name="Daum C."/>
            <person name="Ng V."/>
            <person name="Clum A."/>
            <person name="Steindorff A."/>
            <person name="Ohm R."/>
            <person name="Martin F."/>
            <person name="Silar P."/>
            <person name="Natvig D."/>
            <person name="Lalanne C."/>
            <person name="Gautier V."/>
            <person name="Ament-Velasquez S.L."/>
            <person name="Kruys A."/>
            <person name="Hutchinson M.I."/>
            <person name="Powell A.J."/>
            <person name="Barry K."/>
            <person name="Miller A.N."/>
            <person name="Grigoriev I.V."/>
            <person name="Debuchy R."/>
            <person name="Gladieux P."/>
            <person name="Thoren M.H."/>
            <person name="Johannesson H."/>
        </authorList>
    </citation>
    <scope>NUCLEOTIDE SEQUENCE</scope>
    <source>
        <strain evidence="6">CBS 958.72</strain>
    </source>
</reference>
<sequence>MSFAIEVPGEAAPLSIFELGRALEAAATSTDNAQRQSAGQQLQAWEVQPNYYSTLQTIFLDKSLRNEIRFLAIILIKNGIEKYWRRSVKNSLKPLEKNLIRSRLFQGSIDEEEKNLSLHNALVTAKLVRIDYPTEWPDAVPMIINITRSSKDGNPVHLGGALLLLLRVVKELATARMRHSQTTLQAITPELVQLLGEIYTAKTAYWQDFFTKGRGEEDDADYAMQNSLTALKILRRLVIIGYEQPHTDNMVREFWSLSQNQFDQFLRGVSHESWIPIPYQDVVGKHLVQFTKLHIDMCESRPASFPLLPNSIPLVGAYWNLVKDFSDVFEKSGGIKQSSTTPAGNPKHEGPLSEKLALKGLLLIRSCIATAYRPAQTFKYRSVEAKILEKQAIEAIKTDLLTKDLLYEMVQVIISKLFIFRKSDLDAWEEDPEGWEAQEANEGQAYEWAVRPCAERLLVDLLIHYPDLHQPLLTYCELAIKVQMDIVTKEAAYCALGCAAITVNKEFDFDQFLNATLVNDVQIDDTMAKLLRRRIAILLSQWAPVKMVPTSWAVVYGLFRHLMNPDDKHNDEVVRITSARQFKHIVDDFGFDAEAFLPYASDYFNLLTGLLQEVDSDEAKLALLETLRLIVTRMDEHVSQFGDAIMATLPKLWEASGSEEYMIKQAVLAIMSSLVMAMHGESQRYQGTITPLLREAMNPDSALNLHLIEESVELWKSMLMQSTPPINSEVTQLVELALPLLQYSSEVSKSCLEIVKNYIILAPSEMLSDGLRRPTLIALKETLDATSRAKAHLGVTSIDYIIRSAEALGGSQGVSVVVQDMMETGILVNIFEGLHSAWEASQTVGPNKKKSKINSLNETDYFAILARIAVADPAVFATMLSGLGNGLESVWSWLAMRWFANFDSMSDINRQKLSCLALTRLCELPNPMQDLVLARLQDFLSMWTSVVTELTDDPDGRDCLVWDQLPSNAYDTPLDVYECQAAAKDPVHAVAALEFVNLRLRDLVQRAGGEQAFEANWAVNVDKEVLAGFQRLGQPRQMGE</sequence>
<dbReference type="InterPro" id="IPR058669">
    <property type="entry name" value="TPR_IPO7/11-like"/>
</dbReference>
<dbReference type="FunFam" id="1.25.10.10:FF:000362">
    <property type="entry name" value="Importin 11, putative"/>
    <property type="match status" value="1"/>
</dbReference>
<dbReference type="GO" id="GO:0006606">
    <property type="term" value="P:protein import into nucleus"/>
    <property type="evidence" value="ECO:0007669"/>
    <property type="project" value="TreeGrafter"/>
</dbReference>
<dbReference type="AlphaFoldDB" id="A0AAE0NK07"/>
<dbReference type="Pfam" id="PF03810">
    <property type="entry name" value="IBN_N"/>
    <property type="match status" value="1"/>
</dbReference>
<dbReference type="Gene3D" id="1.25.10.10">
    <property type="entry name" value="Leucine-rich Repeat Variant"/>
    <property type="match status" value="1"/>
</dbReference>
<evidence type="ECO:0000256" key="2">
    <source>
        <dbReference type="ARBA" id="ARBA00007991"/>
    </source>
</evidence>
<name>A0AAE0NK07_9PEZI</name>
<evidence type="ECO:0000256" key="4">
    <source>
        <dbReference type="ARBA" id="ARBA00023242"/>
    </source>
</evidence>
<feature type="domain" description="Importin N-terminal" evidence="5">
    <location>
        <begin position="38"/>
        <end position="110"/>
    </location>
</feature>
<comment type="similarity">
    <text evidence="2">Belongs to the importin beta family.</text>
</comment>
<protein>
    <submittedName>
        <fullName evidence="6">Armadillo-type protein</fullName>
    </submittedName>
</protein>
<dbReference type="InterPro" id="IPR001494">
    <property type="entry name" value="Importin-beta_N"/>
</dbReference>
<reference evidence="6" key="1">
    <citation type="journal article" date="2023" name="Mol. Phylogenet. Evol.">
        <title>Genome-scale phylogeny and comparative genomics of the fungal order Sordariales.</title>
        <authorList>
            <person name="Hensen N."/>
            <person name="Bonometti L."/>
            <person name="Westerberg I."/>
            <person name="Brannstrom I.O."/>
            <person name="Guillou S."/>
            <person name="Cros-Aarteil S."/>
            <person name="Calhoun S."/>
            <person name="Haridas S."/>
            <person name="Kuo A."/>
            <person name="Mondo S."/>
            <person name="Pangilinan J."/>
            <person name="Riley R."/>
            <person name="LaButti K."/>
            <person name="Andreopoulos B."/>
            <person name="Lipzen A."/>
            <person name="Chen C."/>
            <person name="Yan M."/>
            <person name="Daum C."/>
            <person name="Ng V."/>
            <person name="Clum A."/>
            <person name="Steindorff A."/>
            <person name="Ohm R.A."/>
            <person name="Martin F."/>
            <person name="Silar P."/>
            <person name="Natvig D.O."/>
            <person name="Lalanne C."/>
            <person name="Gautier V."/>
            <person name="Ament-Velasquez S.L."/>
            <person name="Kruys A."/>
            <person name="Hutchinson M.I."/>
            <person name="Powell A.J."/>
            <person name="Barry K."/>
            <person name="Miller A.N."/>
            <person name="Grigoriev I.V."/>
            <person name="Debuchy R."/>
            <person name="Gladieux P."/>
            <person name="Hiltunen Thoren M."/>
            <person name="Johannesson H."/>
        </authorList>
    </citation>
    <scope>NUCLEOTIDE SEQUENCE</scope>
    <source>
        <strain evidence="6">CBS 958.72</strain>
    </source>
</reference>
<dbReference type="PANTHER" id="PTHR10997">
    <property type="entry name" value="IMPORTIN-7, 8, 11"/>
    <property type="match status" value="1"/>
</dbReference>